<comment type="caution">
    <text evidence="11">The sequence shown here is derived from an EMBL/GenBank/DDBJ whole genome shotgun (WGS) entry which is preliminary data.</text>
</comment>
<name>A0ABN9BGV8_9NEOB</name>
<evidence type="ECO:0000256" key="10">
    <source>
        <dbReference type="RuleBase" id="RU363063"/>
    </source>
</evidence>
<evidence type="ECO:0000256" key="2">
    <source>
        <dbReference type="ARBA" id="ARBA00008661"/>
    </source>
</evidence>
<dbReference type="PANTHER" id="PTHR11214:SF377">
    <property type="entry name" value="HEXOSYLTRANSFERASE"/>
    <property type="match status" value="1"/>
</dbReference>
<keyword evidence="9 10" id="KW-0472">Membrane</keyword>
<dbReference type="Proteomes" id="UP001162483">
    <property type="component" value="Unassembled WGS sequence"/>
</dbReference>
<keyword evidence="4" id="KW-0808">Transferase</keyword>
<evidence type="ECO:0000256" key="6">
    <source>
        <dbReference type="ARBA" id="ARBA00022968"/>
    </source>
</evidence>
<dbReference type="InterPro" id="IPR002659">
    <property type="entry name" value="Glyco_trans_31"/>
</dbReference>
<evidence type="ECO:0000256" key="7">
    <source>
        <dbReference type="ARBA" id="ARBA00022989"/>
    </source>
</evidence>
<comment type="similarity">
    <text evidence="2 10">Belongs to the glycosyltransferase 31 family.</text>
</comment>
<accession>A0ABN9BGV8</accession>
<evidence type="ECO:0000256" key="1">
    <source>
        <dbReference type="ARBA" id="ARBA00004323"/>
    </source>
</evidence>
<sequence>MRRPIVKVGSILLLCVGIVGLLFIMQERKDGIEEIEDQPILTPHVTSEPATLKKLEWVSHCQENSSVESIYKFSKLPAHIKDFLRYKHCTSFPQILNAPQKCGGRAKSKRVFLLLAIKTSPGNYERRAIIRQTWGEENSYNGAHIRRIFLSGTSKNESEDKQLRQLLKIESETYGDILQWNFHDTFF</sequence>
<evidence type="ECO:0000256" key="8">
    <source>
        <dbReference type="ARBA" id="ARBA00023034"/>
    </source>
</evidence>
<dbReference type="EMBL" id="CATNWA010003977">
    <property type="protein sequence ID" value="CAI9546823.1"/>
    <property type="molecule type" value="Genomic_DNA"/>
</dbReference>
<keyword evidence="6 10" id="KW-0735">Signal-anchor</keyword>
<evidence type="ECO:0000256" key="4">
    <source>
        <dbReference type="ARBA" id="ARBA00022679"/>
    </source>
</evidence>
<evidence type="ECO:0000313" key="11">
    <source>
        <dbReference type="EMBL" id="CAI9546823.1"/>
    </source>
</evidence>
<keyword evidence="12" id="KW-1185">Reference proteome</keyword>
<keyword evidence="7 10" id="KW-1133">Transmembrane helix</keyword>
<dbReference type="Pfam" id="PF01762">
    <property type="entry name" value="Galactosyl_T"/>
    <property type="match status" value="1"/>
</dbReference>
<keyword evidence="8 10" id="KW-0333">Golgi apparatus</keyword>
<evidence type="ECO:0000256" key="9">
    <source>
        <dbReference type="ARBA" id="ARBA00023136"/>
    </source>
</evidence>
<reference evidence="11" key="1">
    <citation type="submission" date="2023-05" db="EMBL/GenBank/DDBJ databases">
        <authorList>
            <person name="Stuckert A."/>
        </authorList>
    </citation>
    <scope>NUCLEOTIDE SEQUENCE</scope>
</reference>
<proteinExistence type="inferred from homology"/>
<keyword evidence="3 10" id="KW-0328">Glycosyltransferase</keyword>
<dbReference type="EC" id="2.4.1.-" evidence="10"/>
<protein>
    <recommendedName>
        <fullName evidence="10">Hexosyltransferase</fullName>
        <ecNumber evidence="10">2.4.1.-</ecNumber>
    </recommendedName>
</protein>
<evidence type="ECO:0000256" key="5">
    <source>
        <dbReference type="ARBA" id="ARBA00022692"/>
    </source>
</evidence>
<organism evidence="11 12">
    <name type="scientific">Staurois parvus</name>
    <dbReference type="NCBI Taxonomy" id="386267"/>
    <lineage>
        <taxon>Eukaryota</taxon>
        <taxon>Metazoa</taxon>
        <taxon>Chordata</taxon>
        <taxon>Craniata</taxon>
        <taxon>Vertebrata</taxon>
        <taxon>Euteleostomi</taxon>
        <taxon>Amphibia</taxon>
        <taxon>Batrachia</taxon>
        <taxon>Anura</taxon>
        <taxon>Neobatrachia</taxon>
        <taxon>Ranoidea</taxon>
        <taxon>Ranidae</taxon>
        <taxon>Staurois</taxon>
    </lineage>
</organism>
<feature type="non-terminal residue" evidence="11">
    <location>
        <position position="187"/>
    </location>
</feature>
<dbReference type="PANTHER" id="PTHR11214">
    <property type="entry name" value="BETA-1,3-N-ACETYLGLUCOSAMINYLTRANSFERASE"/>
    <property type="match status" value="1"/>
</dbReference>
<gene>
    <name evidence="11" type="ORF">SPARVUS_LOCUS2882203</name>
</gene>
<evidence type="ECO:0000313" key="12">
    <source>
        <dbReference type="Proteomes" id="UP001162483"/>
    </source>
</evidence>
<feature type="transmembrane region" description="Helical" evidence="10">
    <location>
        <begin position="6"/>
        <end position="25"/>
    </location>
</feature>
<keyword evidence="5 10" id="KW-0812">Transmembrane</keyword>
<evidence type="ECO:0000256" key="3">
    <source>
        <dbReference type="ARBA" id="ARBA00022676"/>
    </source>
</evidence>
<comment type="subcellular location">
    <subcellularLocation>
        <location evidence="1 10">Golgi apparatus membrane</location>
        <topology evidence="1 10">Single-pass type II membrane protein</topology>
    </subcellularLocation>
</comment>